<accession>A6DMQ7</accession>
<proteinExistence type="predicted"/>
<dbReference type="InterPro" id="IPR011042">
    <property type="entry name" value="6-blade_b-propeller_TolB-like"/>
</dbReference>
<feature type="domain" description="SMP-30/Gluconolactonase/LRE-like region" evidence="2">
    <location>
        <begin position="45"/>
        <end position="257"/>
    </location>
</feature>
<evidence type="ECO:0000313" key="4">
    <source>
        <dbReference type="Proteomes" id="UP000004947"/>
    </source>
</evidence>
<name>A6DMQ7_9BACT</name>
<evidence type="ECO:0000313" key="3">
    <source>
        <dbReference type="EMBL" id="EDM26943.1"/>
    </source>
</evidence>
<dbReference type="STRING" id="313628.LNTAR_06859"/>
<evidence type="ECO:0000259" key="2">
    <source>
        <dbReference type="Pfam" id="PF08450"/>
    </source>
</evidence>
<evidence type="ECO:0000256" key="1">
    <source>
        <dbReference type="ARBA" id="ARBA00022801"/>
    </source>
</evidence>
<dbReference type="GO" id="GO:0016787">
    <property type="term" value="F:hydrolase activity"/>
    <property type="evidence" value="ECO:0007669"/>
    <property type="project" value="UniProtKB-KW"/>
</dbReference>
<organism evidence="3 4">
    <name type="scientific">Lentisphaera araneosa HTCC2155</name>
    <dbReference type="NCBI Taxonomy" id="313628"/>
    <lineage>
        <taxon>Bacteria</taxon>
        <taxon>Pseudomonadati</taxon>
        <taxon>Lentisphaerota</taxon>
        <taxon>Lentisphaeria</taxon>
        <taxon>Lentisphaerales</taxon>
        <taxon>Lentisphaeraceae</taxon>
        <taxon>Lentisphaera</taxon>
    </lineage>
</organism>
<dbReference type="InterPro" id="IPR051262">
    <property type="entry name" value="SMP-30/CGR1_Lactonase"/>
</dbReference>
<keyword evidence="4" id="KW-1185">Reference proteome</keyword>
<dbReference type="PANTHER" id="PTHR47572:SF4">
    <property type="entry name" value="LACTONASE DRP35"/>
    <property type="match status" value="1"/>
</dbReference>
<sequence length="296" mass="32771">MGVFMNTKFIFIILFLSKSLLWGADDLVFAKGSQWEVLSVGHKYAEGMAWDSEGNFYFTDVPRSQLFKIDRESNQKTLVVADTGVANGIAFGPDGRLYGCARDAIASWNTSTWEAKVHGVGAHSNDLAILDDGTLFYTDPKTHSIWRLDGKSKKRSLALSLKFRPNGLTLSPDKKTLLVAAFFADTIYAFPINDFGKVEDEAEVAYVLATPSNGRGLLDGMQVLPNGKLVAGTALGIQIVEPHSKDKRGSIILIPSPVQDSRCNYVRISPDGKWLYGCFVKEVRRRRIELKLTSKE</sequence>
<comment type="caution">
    <text evidence="3">The sequence shown here is derived from an EMBL/GenBank/DDBJ whole genome shotgun (WGS) entry which is preliminary data.</text>
</comment>
<keyword evidence="1" id="KW-0378">Hydrolase</keyword>
<dbReference type="SUPFAM" id="SSF63829">
    <property type="entry name" value="Calcium-dependent phosphotriesterase"/>
    <property type="match status" value="1"/>
</dbReference>
<dbReference type="AlphaFoldDB" id="A6DMQ7"/>
<dbReference type="PANTHER" id="PTHR47572">
    <property type="entry name" value="LIPOPROTEIN-RELATED"/>
    <property type="match status" value="1"/>
</dbReference>
<dbReference type="EMBL" id="ABCK01000012">
    <property type="protein sequence ID" value="EDM26943.1"/>
    <property type="molecule type" value="Genomic_DNA"/>
</dbReference>
<dbReference type="InterPro" id="IPR013658">
    <property type="entry name" value="SGL"/>
</dbReference>
<reference evidence="3 4" key="1">
    <citation type="journal article" date="2010" name="J. Bacteriol.">
        <title>Genome sequence of Lentisphaera araneosa HTCC2155T, the type species of the order Lentisphaerales in the phylum Lentisphaerae.</title>
        <authorList>
            <person name="Thrash J.C."/>
            <person name="Cho J.C."/>
            <person name="Vergin K.L."/>
            <person name="Morris R.M."/>
            <person name="Giovannoni S.J."/>
        </authorList>
    </citation>
    <scope>NUCLEOTIDE SEQUENCE [LARGE SCALE GENOMIC DNA]</scope>
    <source>
        <strain evidence="3 4">HTCC2155</strain>
    </source>
</reference>
<protein>
    <submittedName>
        <fullName evidence="3">Probable gluconolactonase-hypothetical secreted or membrane associated protein</fullName>
    </submittedName>
</protein>
<dbReference type="Proteomes" id="UP000004947">
    <property type="component" value="Unassembled WGS sequence"/>
</dbReference>
<dbReference type="eggNOG" id="COG3386">
    <property type="taxonomic scope" value="Bacteria"/>
</dbReference>
<dbReference type="Pfam" id="PF08450">
    <property type="entry name" value="SGL"/>
    <property type="match status" value="1"/>
</dbReference>
<dbReference type="Gene3D" id="2.120.10.30">
    <property type="entry name" value="TolB, C-terminal domain"/>
    <property type="match status" value="1"/>
</dbReference>
<gene>
    <name evidence="3" type="ORF">LNTAR_06859</name>
</gene>